<dbReference type="Proteomes" id="UP000001075">
    <property type="component" value="Unassembled WGS sequence"/>
</dbReference>
<sequence length="50" mass="5341">MVPMCRTLDPVGYAEDPQRVIDLISHCRECLAGPGPCLVHGAGADPQYST</sequence>
<name>G3HF98_CRIGR</name>
<accession>G3HF98</accession>
<protein>
    <submittedName>
        <fullName evidence="1">Uncharacterized protein</fullName>
    </submittedName>
</protein>
<proteinExistence type="predicted"/>
<dbReference type="AlphaFoldDB" id="G3HF98"/>
<organism evidence="1 2">
    <name type="scientific">Cricetulus griseus</name>
    <name type="common">Chinese hamster</name>
    <name type="synonym">Cricetulus barabensis griseus</name>
    <dbReference type="NCBI Taxonomy" id="10029"/>
    <lineage>
        <taxon>Eukaryota</taxon>
        <taxon>Metazoa</taxon>
        <taxon>Chordata</taxon>
        <taxon>Craniata</taxon>
        <taxon>Vertebrata</taxon>
        <taxon>Euteleostomi</taxon>
        <taxon>Mammalia</taxon>
        <taxon>Eutheria</taxon>
        <taxon>Euarchontoglires</taxon>
        <taxon>Glires</taxon>
        <taxon>Rodentia</taxon>
        <taxon>Myomorpha</taxon>
        <taxon>Muroidea</taxon>
        <taxon>Cricetidae</taxon>
        <taxon>Cricetinae</taxon>
        <taxon>Cricetulus</taxon>
    </lineage>
</organism>
<dbReference type="EMBL" id="JH000325">
    <property type="protein sequence ID" value="EGV99522.1"/>
    <property type="molecule type" value="Genomic_DNA"/>
</dbReference>
<evidence type="ECO:0000313" key="1">
    <source>
        <dbReference type="EMBL" id="EGV99522.1"/>
    </source>
</evidence>
<evidence type="ECO:0000313" key="2">
    <source>
        <dbReference type="Proteomes" id="UP000001075"/>
    </source>
</evidence>
<reference evidence="2" key="1">
    <citation type="journal article" date="2011" name="Nat. Biotechnol.">
        <title>The genomic sequence of the Chinese hamster ovary (CHO)-K1 cell line.</title>
        <authorList>
            <person name="Xu X."/>
            <person name="Nagarajan H."/>
            <person name="Lewis N.E."/>
            <person name="Pan S."/>
            <person name="Cai Z."/>
            <person name="Liu X."/>
            <person name="Chen W."/>
            <person name="Xie M."/>
            <person name="Wang W."/>
            <person name="Hammond S."/>
            <person name="Andersen M.R."/>
            <person name="Neff N."/>
            <person name="Passarelli B."/>
            <person name="Koh W."/>
            <person name="Fan H.C."/>
            <person name="Wang J."/>
            <person name="Gui Y."/>
            <person name="Lee K.H."/>
            <person name="Betenbaugh M.J."/>
            <person name="Quake S.R."/>
            <person name="Famili I."/>
            <person name="Palsson B.O."/>
            <person name="Wang J."/>
        </authorList>
    </citation>
    <scope>NUCLEOTIDE SEQUENCE [LARGE SCALE GENOMIC DNA]</scope>
    <source>
        <strain evidence="2">CHO K1 cell line</strain>
    </source>
</reference>
<gene>
    <name evidence="1" type="ORF">I79_009254</name>
</gene>
<dbReference type="InParanoid" id="G3HF98"/>